<gene>
    <name evidence="2" type="ORF">Y1Q_0010425</name>
</gene>
<reference evidence="2 3" key="1">
    <citation type="journal article" date="2012" name="Genome Biol.">
        <title>Sequencing three crocodilian genomes to illuminate the evolution of archosaurs and amniotes.</title>
        <authorList>
            <person name="St John J.A."/>
            <person name="Braun E.L."/>
            <person name="Isberg S.R."/>
            <person name="Miles L.G."/>
            <person name="Chong A.Y."/>
            <person name="Gongora J."/>
            <person name="Dalzell P."/>
            <person name="Moran C."/>
            <person name="Bed'hom B."/>
            <person name="Abzhanov A."/>
            <person name="Burgess S.C."/>
            <person name="Cooksey A.M."/>
            <person name="Castoe T.A."/>
            <person name="Crawford N.G."/>
            <person name="Densmore L.D."/>
            <person name="Drew J.C."/>
            <person name="Edwards S.V."/>
            <person name="Faircloth B.C."/>
            <person name="Fujita M.K."/>
            <person name="Greenwold M.J."/>
            <person name="Hoffmann F.G."/>
            <person name="Howard J.M."/>
            <person name="Iguchi T."/>
            <person name="Janes D.E."/>
            <person name="Khan S.Y."/>
            <person name="Kohno S."/>
            <person name="de Koning A.J."/>
            <person name="Lance S.L."/>
            <person name="McCarthy F.M."/>
            <person name="McCormack J.E."/>
            <person name="Merchant M.E."/>
            <person name="Peterson D.G."/>
            <person name="Pollock D.D."/>
            <person name="Pourmand N."/>
            <person name="Raney B.J."/>
            <person name="Roessler K.A."/>
            <person name="Sanford J.R."/>
            <person name="Sawyer R.H."/>
            <person name="Schmidt C.J."/>
            <person name="Triplett E.W."/>
            <person name="Tuberville T.D."/>
            <person name="Venegas-Anaya M."/>
            <person name="Howard J.T."/>
            <person name="Jarvis E.D."/>
            <person name="Guillette L.J.Jr."/>
            <person name="Glenn T.C."/>
            <person name="Green R.E."/>
            <person name="Ray D.A."/>
        </authorList>
    </citation>
    <scope>NUCLEOTIDE SEQUENCE [LARGE SCALE GENOMIC DNA]</scope>
    <source>
        <strain evidence="2">KSC_2009_1</strain>
    </source>
</reference>
<organism evidence="2 3">
    <name type="scientific">Alligator mississippiensis</name>
    <name type="common">American alligator</name>
    <dbReference type="NCBI Taxonomy" id="8496"/>
    <lineage>
        <taxon>Eukaryota</taxon>
        <taxon>Metazoa</taxon>
        <taxon>Chordata</taxon>
        <taxon>Craniata</taxon>
        <taxon>Vertebrata</taxon>
        <taxon>Euteleostomi</taxon>
        <taxon>Archelosauria</taxon>
        <taxon>Archosauria</taxon>
        <taxon>Crocodylia</taxon>
        <taxon>Alligatoridae</taxon>
        <taxon>Alligatorinae</taxon>
        <taxon>Alligator</taxon>
    </lineage>
</organism>
<feature type="compositionally biased region" description="Basic and acidic residues" evidence="1">
    <location>
        <begin position="46"/>
        <end position="60"/>
    </location>
</feature>
<feature type="compositionally biased region" description="Low complexity" evidence="1">
    <location>
        <begin position="8"/>
        <end position="22"/>
    </location>
</feature>
<sequence>MSGHRSLPAAGSPPESGAPEAAQRALEPSMGASEPPRSAELQVTGARRDVPEDLPRRRQQGEAGHSALLPEMICQSS</sequence>
<evidence type="ECO:0000256" key="1">
    <source>
        <dbReference type="SAM" id="MobiDB-lite"/>
    </source>
</evidence>
<name>A0A151NGU3_ALLMI</name>
<feature type="region of interest" description="Disordered" evidence="1">
    <location>
        <begin position="1"/>
        <end position="77"/>
    </location>
</feature>
<evidence type="ECO:0000313" key="2">
    <source>
        <dbReference type="EMBL" id="KYO36033.1"/>
    </source>
</evidence>
<dbReference type="Proteomes" id="UP000050525">
    <property type="component" value="Unassembled WGS sequence"/>
</dbReference>
<dbReference type="AlphaFoldDB" id="A0A151NGU3"/>
<proteinExistence type="predicted"/>
<comment type="caution">
    <text evidence="2">The sequence shown here is derived from an EMBL/GenBank/DDBJ whole genome shotgun (WGS) entry which is preliminary data.</text>
</comment>
<protein>
    <submittedName>
        <fullName evidence="2">Uncharacterized protein</fullName>
    </submittedName>
</protein>
<keyword evidence="3" id="KW-1185">Reference proteome</keyword>
<accession>A0A151NGU3</accession>
<dbReference type="EMBL" id="AKHW03003022">
    <property type="protein sequence ID" value="KYO36033.1"/>
    <property type="molecule type" value="Genomic_DNA"/>
</dbReference>
<evidence type="ECO:0000313" key="3">
    <source>
        <dbReference type="Proteomes" id="UP000050525"/>
    </source>
</evidence>